<dbReference type="RefSeq" id="WP_262068467.1">
    <property type="nucleotide sequence ID" value="NZ_JAMXOC010000004.1"/>
</dbReference>
<keyword evidence="1" id="KW-0812">Transmembrane</keyword>
<dbReference type="EMBL" id="JAMZFV010000004">
    <property type="protein sequence ID" value="MCP1109564.1"/>
    <property type="molecule type" value="Genomic_DNA"/>
</dbReference>
<feature type="transmembrane region" description="Helical" evidence="1">
    <location>
        <begin position="47"/>
        <end position="69"/>
    </location>
</feature>
<evidence type="ECO:0000313" key="3">
    <source>
        <dbReference type="Proteomes" id="UP001523565"/>
    </source>
</evidence>
<protein>
    <submittedName>
        <fullName evidence="2">Uncharacterized protein</fullName>
    </submittedName>
</protein>
<keyword evidence="3" id="KW-1185">Reference proteome</keyword>
<dbReference type="Proteomes" id="UP001523565">
    <property type="component" value="Unassembled WGS sequence"/>
</dbReference>
<feature type="transmembrane region" description="Helical" evidence="1">
    <location>
        <begin position="20"/>
        <end position="41"/>
    </location>
</feature>
<sequence>MKLSDEKSKEIKLPRSAKIFVIIGCLLTGVPSIFMLVSFVADFNEQISLIFSSEFGYNYFMNLLFSLACRFSA</sequence>
<accession>A0ABT1EGF4</accession>
<keyword evidence="1" id="KW-0472">Membrane</keyword>
<organism evidence="2 3">
    <name type="scientific">Ohessyouella blattaphilus</name>
    <dbReference type="NCBI Taxonomy" id="2949333"/>
    <lineage>
        <taxon>Bacteria</taxon>
        <taxon>Bacillati</taxon>
        <taxon>Bacillota</taxon>
        <taxon>Clostridia</taxon>
        <taxon>Lachnospirales</taxon>
        <taxon>Lachnospiraceae</taxon>
        <taxon>Ohessyouella</taxon>
    </lineage>
</organism>
<reference evidence="2 3" key="1">
    <citation type="journal article" date="2022" name="Genome Biol. Evol.">
        <title>Host diet, physiology and behaviors set the stage for Lachnospiraceae cladogenesis.</title>
        <authorList>
            <person name="Vera-Ponce De Leon A."/>
            <person name="Schneider M."/>
            <person name="Jahnes B.C."/>
            <person name="Sadowski V."/>
            <person name="Camuy-Velez L.A."/>
            <person name="Duan J."/>
            <person name="Sabree Z.L."/>
        </authorList>
    </citation>
    <scope>NUCLEOTIDE SEQUENCE [LARGE SCALE GENOMIC DNA]</scope>
    <source>
        <strain evidence="2 3">PAL227</strain>
    </source>
</reference>
<gene>
    <name evidence="2" type="ORF">NK118_04775</name>
</gene>
<evidence type="ECO:0000313" key="2">
    <source>
        <dbReference type="EMBL" id="MCP1109564.1"/>
    </source>
</evidence>
<comment type="caution">
    <text evidence="2">The sequence shown here is derived from an EMBL/GenBank/DDBJ whole genome shotgun (WGS) entry which is preliminary data.</text>
</comment>
<name>A0ABT1EGF4_9FIRM</name>
<proteinExistence type="predicted"/>
<evidence type="ECO:0000256" key="1">
    <source>
        <dbReference type="SAM" id="Phobius"/>
    </source>
</evidence>
<keyword evidence="1" id="KW-1133">Transmembrane helix</keyword>